<dbReference type="AlphaFoldDB" id="A0AAV4S1J8"/>
<keyword evidence="2" id="KW-1185">Reference proteome</keyword>
<protein>
    <submittedName>
        <fullName evidence="1">Uncharacterized protein</fullName>
    </submittedName>
</protein>
<reference evidence="1 2" key="1">
    <citation type="submission" date="2021-06" db="EMBL/GenBank/DDBJ databases">
        <title>Caerostris extrusa draft genome.</title>
        <authorList>
            <person name="Kono N."/>
            <person name="Arakawa K."/>
        </authorList>
    </citation>
    <scope>NUCLEOTIDE SEQUENCE [LARGE SCALE GENOMIC DNA]</scope>
</reference>
<gene>
    <name evidence="1" type="ORF">CEXT_114181</name>
</gene>
<dbReference type="EMBL" id="BPLR01008685">
    <property type="protein sequence ID" value="GIY26456.1"/>
    <property type="molecule type" value="Genomic_DNA"/>
</dbReference>
<evidence type="ECO:0000313" key="1">
    <source>
        <dbReference type="EMBL" id="GIY26456.1"/>
    </source>
</evidence>
<sequence length="84" mass="9766">MTEQDDVIRQFKAFPSSYVEAEISTYKIKLSKDLINQSSGLGKSKYLDESSLLIRLVRDKILYQMKFEHKLDDELTLPLPPVIF</sequence>
<accession>A0AAV4S1J8</accession>
<evidence type="ECO:0000313" key="2">
    <source>
        <dbReference type="Proteomes" id="UP001054945"/>
    </source>
</evidence>
<name>A0AAV4S1J8_CAEEX</name>
<organism evidence="1 2">
    <name type="scientific">Caerostris extrusa</name>
    <name type="common">Bark spider</name>
    <name type="synonym">Caerostris bankana</name>
    <dbReference type="NCBI Taxonomy" id="172846"/>
    <lineage>
        <taxon>Eukaryota</taxon>
        <taxon>Metazoa</taxon>
        <taxon>Ecdysozoa</taxon>
        <taxon>Arthropoda</taxon>
        <taxon>Chelicerata</taxon>
        <taxon>Arachnida</taxon>
        <taxon>Araneae</taxon>
        <taxon>Araneomorphae</taxon>
        <taxon>Entelegynae</taxon>
        <taxon>Araneoidea</taxon>
        <taxon>Araneidae</taxon>
        <taxon>Caerostris</taxon>
    </lineage>
</organism>
<comment type="caution">
    <text evidence="1">The sequence shown here is derived from an EMBL/GenBank/DDBJ whole genome shotgun (WGS) entry which is preliminary data.</text>
</comment>
<proteinExistence type="predicted"/>
<dbReference type="Proteomes" id="UP001054945">
    <property type="component" value="Unassembled WGS sequence"/>
</dbReference>